<dbReference type="InterPro" id="IPR012340">
    <property type="entry name" value="NA-bd_OB-fold"/>
</dbReference>
<dbReference type="SMART" id="SM00357">
    <property type="entry name" value="CSP"/>
    <property type="match status" value="2"/>
</dbReference>
<evidence type="ECO:0000313" key="4">
    <source>
        <dbReference type="Proteomes" id="UP000539372"/>
    </source>
</evidence>
<dbReference type="SUPFAM" id="SSF50249">
    <property type="entry name" value="Nucleic acid-binding proteins"/>
    <property type="match status" value="2"/>
</dbReference>
<evidence type="ECO:0000256" key="1">
    <source>
        <dbReference type="SAM" id="MobiDB-lite"/>
    </source>
</evidence>
<dbReference type="CDD" id="cd04458">
    <property type="entry name" value="CSP_CDS"/>
    <property type="match status" value="2"/>
</dbReference>
<name>A0A7Y0DYY6_9PROT</name>
<organism evidence="3 4">
    <name type="scientific">Pacificispira spongiicola</name>
    <dbReference type="NCBI Taxonomy" id="2729598"/>
    <lineage>
        <taxon>Bacteria</taxon>
        <taxon>Pseudomonadati</taxon>
        <taxon>Pseudomonadota</taxon>
        <taxon>Alphaproteobacteria</taxon>
        <taxon>Rhodospirillales</taxon>
        <taxon>Rhodospirillaceae</taxon>
        <taxon>Pacificispira</taxon>
    </lineage>
</organism>
<dbReference type="AlphaFoldDB" id="A0A7Y0DYY6"/>
<dbReference type="RefSeq" id="WP_169624434.1">
    <property type="nucleotide sequence ID" value="NZ_JABBNT010000002.1"/>
</dbReference>
<reference evidence="3 4" key="1">
    <citation type="submission" date="2020-04" db="EMBL/GenBank/DDBJ databases">
        <title>Rhodospirillaceae bacterium KN72 isolated from deep sea.</title>
        <authorList>
            <person name="Zhang D.-C."/>
        </authorList>
    </citation>
    <scope>NUCLEOTIDE SEQUENCE [LARGE SCALE GENOMIC DNA]</scope>
    <source>
        <strain evidence="3 4">KN72</strain>
    </source>
</reference>
<sequence length="194" mass="20109">MNRRLPPAVVQERVTVKVKWFNPTKGFGFVVPDDEDGSDAFLHASVLPIEDAHSMAEGATLVCDLAQGQKGLMVATVYSVDMSTAVPGGGGGGGDRGPRPGGFGGGPGGFGGPDRGPRRAPAGPPGDPGEGTVKFFNDAKGFGFVTPDDGTQDVFVSARILGRAGIQSLETAQRVRYVARQGDKGPMAERIELL</sequence>
<feature type="compositionally biased region" description="Gly residues" evidence="1">
    <location>
        <begin position="88"/>
        <end position="114"/>
    </location>
</feature>
<evidence type="ECO:0000259" key="2">
    <source>
        <dbReference type="PROSITE" id="PS51857"/>
    </source>
</evidence>
<dbReference type="Gene3D" id="2.40.50.140">
    <property type="entry name" value="Nucleic acid-binding proteins"/>
    <property type="match status" value="2"/>
</dbReference>
<dbReference type="InterPro" id="IPR002059">
    <property type="entry name" value="CSP_DNA-bd"/>
</dbReference>
<comment type="caution">
    <text evidence="3">The sequence shown here is derived from an EMBL/GenBank/DDBJ whole genome shotgun (WGS) entry which is preliminary data.</text>
</comment>
<feature type="domain" description="CSD" evidence="2">
    <location>
        <begin position="13"/>
        <end position="80"/>
    </location>
</feature>
<dbReference type="Pfam" id="PF00313">
    <property type="entry name" value="CSD"/>
    <property type="match status" value="2"/>
</dbReference>
<keyword evidence="4" id="KW-1185">Reference proteome</keyword>
<evidence type="ECO:0000313" key="3">
    <source>
        <dbReference type="EMBL" id="NMM44130.1"/>
    </source>
</evidence>
<protein>
    <submittedName>
        <fullName evidence="3">Cold shock domain-containing protein</fullName>
    </submittedName>
</protein>
<proteinExistence type="predicted"/>
<feature type="domain" description="CSD" evidence="2">
    <location>
        <begin position="128"/>
        <end position="193"/>
    </location>
</feature>
<dbReference type="PRINTS" id="PR00050">
    <property type="entry name" value="COLDSHOCK"/>
</dbReference>
<gene>
    <name evidence="3" type="ORF">HH303_06560</name>
</gene>
<dbReference type="PANTHER" id="PTHR46565:SF20">
    <property type="entry name" value="COLD SHOCK DOMAIN-CONTAINING PROTEIN 4"/>
    <property type="match status" value="1"/>
</dbReference>
<dbReference type="InterPro" id="IPR011129">
    <property type="entry name" value="CSD"/>
</dbReference>
<dbReference type="GO" id="GO:0005829">
    <property type="term" value="C:cytosol"/>
    <property type="evidence" value="ECO:0007669"/>
    <property type="project" value="UniProtKB-ARBA"/>
</dbReference>
<dbReference type="PANTHER" id="PTHR46565">
    <property type="entry name" value="COLD SHOCK DOMAIN PROTEIN 2"/>
    <property type="match status" value="1"/>
</dbReference>
<feature type="region of interest" description="Disordered" evidence="1">
    <location>
        <begin position="88"/>
        <end position="132"/>
    </location>
</feature>
<dbReference type="GO" id="GO:0003676">
    <property type="term" value="F:nucleic acid binding"/>
    <property type="evidence" value="ECO:0007669"/>
    <property type="project" value="InterPro"/>
</dbReference>
<accession>A0A7Y0DYY6</accession>
<dbReference type="EMBL" id="JABBNT010000002">
    <property type="protein sequence ID" value="NMM44130.1"/>
    <property type="molecule type" value="Genomic_DNA"/>
</dbReference>
<dbReference type="PROSITE" id="PS51857">
    <property type="entry name" value="CSD_2"/>
    <property type="match status" value="2"/>
</dbReference>
<dbReference type="Proteomes" id="UP000539372">
    <property type="component" value="Unassembled WGS sequence"/>
</dbReference>